<dbReference type="Pfam" id="PF13563">
    <property type="entry name" value="2_5_RNA_ligase2"/>
    <property type="match status" value="1"/>
</dbReference>
<dbReference type="Proteomes" id="UP001146469">
    <property type="component" value="Unassembled WGS sequence"/>
</dbReference>
<dbReference type="InterPro" id="IPR009097">
    <property type="entry name" value="Cyclic_Pdiesterase"/>
</dbReference>
<dbReference type="AlphaFoldDB" id="A0A9X3LL74"/>
<reference evidence="1" key="1">
    <citation type="submission" date="2022-02" db="EMBL/GenBank/DDBJ databases">
        <title>Corynebacterium sp. from urogenital microbiome.</title>
        <authorList>
            <person name="Cappelli E.A."/>
            <person name="Ribeiro T.G."/>
            <person name="Peixe L."/>
        </authorList>
    </citation>
    <scope>NUCLEOTIDE SEQUENCE</scope>
    <source>
        <strain evidence="1">C8Ua_174</strain>
    </source>
</reference>
<sequence>MSVNSPENILLNLPDEQAATVRGIFDELATRGFPAQRQTPHITVTFSPNMAPHVVERAREILPSAVPSELSRRGVVVFGTGKKQTVAWLLEATDELENAARELSALNPDGRGPRWVPHLTVGLRLPRDIVPSYIDALSQITPRDLKSITAAEAAYWRPSVGERVVLA</sequence>
<gene>
    <name evidence="1" type="ORF">L8V00_04340</name>
</gene>
<evidence type="ECO:0000313" key="2">
    <source>
        <dbReference type="Proteomes" id="UP001146469"/>
    </source>
</evidence>
<evidence type="ECO:0000313" key="1">
    <source>
        <dbReference type="EMBL" id="MCZ9289439.1"/>
    </source>
</evidence>
<keyword evidence="1" id="KW-0436">Ligase</keyword>
<keyword evidence="2" id="KW-1185">Reference proteome</keyword>
<dbReference type="SUPFAM" id="SSF55144">
    <property type="entry name" value="LigT-like"/>
    <property type="match status" value="1"/>
</dbReference>
<name>A0A9X3LL74_9CORY</name>
<dbReference type="GO" id="GO:0016874">
    <property type="term" value="F:ligase activity"/>
    <property type="evidence" value="ECO:0007669"/>
    <property type="project" value="UniProtKB-KW"/>
</dbReference>
<dbReference type="Gene3D" id="3.90.1140.10">
    <property type="entry name" value="Cyclic phosphodiesterase"/>
    <property type="match status" value="1"/>
</dbReference>
<dbReference type="RefSeq" id="WP_269944310.1">
    <property type="nucleotide sequence ID" value="NZ_JAKMUT010000003.1"/>
</dbReference>
<dbReference type="EMBL" id="JAKMUT010000003">
    <property type="protein sequence ID" value="MCZ9289439.1"/>
    <property type="molecule type" value="Genomic_DNA"/>
</dbReference>
<organism evidence="1 2">
    <name type="scientific">Corynebacterium evansiae</name>
    <dbReference type="NCBI Taxonomy" id="2913499"/>
    <lineage>
        <taxon>Bacteria</taxon>
        <taxon>Bacillati</taxon>
        <taxon>Actinomycetota</taxon>
        <taxon>Actinomycetes</taxon>
        <taxon>Mycobacteriales</taxon>
        <taxon>Corynebacteriaceae</taxon>
        <taxon>Corynebacterium</taxon>
    </lineage>
</organism>
<comment type="caution">
    <text evidence="1">The sequence shown here is derived from an EMBL/GenBank/DDBJ whole genome shotgun (WGS) entry which is preliminary data.</text>
</comment>
<protein>
    <submittedName>
        <fullName evidence="1">2'-5' RNA ligase family protein</fullName>
    </submittedName>
</protein>
<proteinExistence type="predicted"/>
<accession>A0A9X3LL74</accession>